<feature type="transmembrane region" description="Helical" evidence="1">
    <location>
        <begin position="12"/>
        <end position="33"/>
    </location>
</feature>
<protein>
    <submittedName>
        <fullName evidence="2">Uncharacterized protein</fullName>
    </submittedName>
</protein>
<reference evidence="2" key="1">
    <citation type="submission" date="2022-01" db="EMBL/GenBank/DDBJ databases">
        <authorList>
            <person name="King R."/>
        </authorList>
    </citation>
    <scope>NUCLEOTIDE SEQUENCE</scope>
</reference>
<accession>A0A9N9S7J1</accession>
<name>A0A9N9S7J1_9DIPT</name>
<reference evidence="2" key="2">
    <citation type="submission" date="2022-10" db="EMBL/GenBank/DDBJ databases">
        <authorList>
            <consortium name="ENA_rothamsted_submissions"/>
            <consortium name="culmorum"/>
            <person name="King R."/>
        </authorList>
    </citation>
    <scope>NUCLEOTIDE SEQUENCE</scope>
</reference>
<feature type="transmembrane region" description="Helical" evidence="1">
    <location>
        <begin position="88"/>
        <end position="109"/>
    </location>
</feature>
<dbReference type="Proteomes" id="UP001153620">
    <property type="component" value="Chromosome 4"/>
</dbReference>
<proteinExistence type="predicted"/>
<keyword evidence="1" id="KW-1133">Transmembrane helix</keyword>
<evidence type="ECO:0000313" key="3">
    <source>
        <dbReference type="Proteomes" id="UP001153620"/>
    </source>
</evidence>
<organism evidence="2 3">
    <name type="scientific">Chironomus riparius</name>
    <dbReference type="NCBI Taxonomy" id="315576"/>
    <lineage>
        <taxon>Eukaryota</taxon>
        <taxon>Metazoa</taxon>
        <taxon>Ecdysozoa</taxon>
        <taxon>Arthropoda</taxon>
        <taxon>Hexapoda</taxon>
        <taxon>Insecta</taxon>
        <taxon>Pterygota</taxon>
        <taxon>Neoptera</taxon>
        <taxon>Endopterygota</taxon>
        <taxon>Diptera</taxon>
        <taxon>Nematocera</taxon>
        <taxon>Chironomoidea</taxon>
        <taxon>Chironomidae</taxon>
        <taxon>Chironominae</taxon>
        <taxon>Chironomus</taxon>
    </lineage>
</organism>
<evidence type="ECO:0000256" key="1">
    <source>
        <dbReference type="SAM" id="Phobius"/>
    </source>
</evidence>
<feature type="transmembrane region" description="Helical" evidence="1">
    <location>
        <begin position="115"/>
        <end position="134"/>
    </location>
</feature>
<evidence type="ECO:0000313" key="2">
    <source>
        <dbReference type="EMBL" id="CAG9812111.1"/>
    </source>
</evidence>
<gene>
    <name evidence="2" type="ORF">CHIRRI_LOCUS14916</name>
</gene>
<keyword evidence="1" id="KW-0472">Membrane</keyword>
<sequence>MAKSEQKYCTSTSNMIILIGIILSILGIAATVTDFYYYLYFARNRLPISTGHLFFIFTAIVMYFLAAIYSSCLLCLDGLRASKVFDSYNFFTIVSVICALFDGFMKISLNPIVSLMFFVYCGLGALSLVVTWTAENELKKEKQAILNQFNTGQLVSQSGNSPEHQMLSSIGQDEMPKFSMNLEAVKVED</sequence>
<feature type="transmembrane region" description="Helical" evidence="1">
    <location>
        <begin position="53"/>
        <end position="76"/>
    </location>
</feature>
<keyword evidence="3" id="KW-1185">Reference proteome</keyword>
<dbReference type="AlphaFoldDB" id="A0A9N9S7J1"/>
<keyword evidence="1" id="KW-0812">Transmembrane</keyword>
<dbReference type="EMBL" id="OU895880">
    <property type="protein sequence ID" value="CAG9812111.1"/>
    <property type="molecule type" value="Genomic_DNA"/>
</dbReference>